<reference evidence="2" key="1">
    <citation type="submission" date="2023-03" db="UniProtKB">
        <authorList>
            <consortium name="EnsemblPlants"/>
        </authorList>
    </citation>
    <scope>IDENTIFICATION</scope>
</reference>
<keyword evidence="1" id="KW-0472">Membrane</keyword>
<evidence type="ECO:0000313" key="2">
    <source>
        <dbReference type="EnsemblPlants" id="MELO3C031254.2.1"/>
    </source>
</evidence>
<protein>
    <submittedName>
        <fullName evidence="2">Uncharacterized protein</fullName>
    </submittedName>
</protein>
<organism evidence="2">
    <name type="scientific">Cucumis melo</name>
    <name type="common">Muskmelon</name>
    <dbReference type="NCBI Taxonomy" id="3656"/>
    <lineage>
        <taxon>Eukaryota</taxon>
        <taxon>Viridiplantae</taxon>
        <taxon>Streptophyta</taxon>
        <taxon>Embryophyta</taxon>
        <taxon>Tracheophyta</taxon>
        <taxon>Spermatophyta</taxon>
        <taxon>Magnoliopsida</taxon>
        <taxon>eudicotyledons</taxon>
        <taxon>Gunneridae</taxon>
        <taxon>Pentapetalae</taxon>
        <taxon>rosids</taxon>
        <taxon>fabids</taxon>
        <taxon>Cucurbitales</taxon>
        <taxon>Cucurbitaceae</taxon>
        <taxon>Benincaseae</taxon>
        <taxon>Cucumis</taxon>
    </lineage>
</organism>
<dbReference type="Gramene" id="MELO3C031254.2.1">
    <property type="protein sequence ID" value="MELO3C031254.2.1"/>
    <property type="gene ID" value="MELO3C031254.2"/>
</dbReference>
<accession>A0A9I9EB04</accession>
<dbReference type="EnsemblPlants" id="MELO3C031254.2.1">
    <property type="protein sequence ID" value="MELO3C031254.2.1"/>
    <property type="gene ID" value="MELO3C031254.2"/>
</dbReference>
<keyword evidence="1" id="KW-0812">Transmembrane</keyword>
<keyword evidence="1" id="KW-1133">Transmembrane helix</keyword>
<feature type="transmembrane region" description="Helical" evidence="1">
    <location>
        <begin position="20"/>
        <end position="39"/>
    </location>
</feature>
<evidence type="ECO:0000256" key="1">
    <source>
        <dbReference type="SAM" id="Phobius"/>
    </source>
</evidence>
<dbReference type="AlphaFoldDB" id="A0A9I9EB04"/>
<name>A0A9I9EB04_CUCME</name>
<proteinExistence type="predicted"/>
<sequence>MQMENLNELNELICFNLYDGKGISILFVVWISFLILQVVKISLQTDVFGFGILVLELLIGQKALDAFNGQIRKGMILEWMCILNRVNFSYLSEDNSIGWPNKPLILETQKYIYSEKSSAGSL</sequence>